<evidence type="ECO:0000313" key="3">
    <source>
        <dbReference type="Proteomes" id="UP000320239"/>
    </source>
</evidence>
<proteinExistence type="predicted"/>
<protein>
    <submittedName>
        <fullName evidence="2">Uncharacterized protein</fullName>
    </submittedName>
</protein>
<dbReference type="Pfam" id="PF20137">
    <property type="entry name" value="BubE"/>
    <property type="match status" value="1"/>
</dbReference>
<sequence length="146" mass="16414">MITRRTVFEHRFVDSAPEVLDDGVLYVSIPYATALHRCACGCGNEIVTPISRTGWSLTFDGASVTLHPSIGNWNQPCRSHYFIRQNRIQWARDRDPEIPARRGEPTGDHPTGSPGRRWGVFAGRLRPVAATAWAWLRRHLPGGKRA</sequence>
<feature type="region of interest" description="Disordered" evidence="1">
    <location>
        <begin position="93"/>
        <end position="116"/>
    </location>
</feature>
<gene>
    <name evidence="2" type="ORF">FHX34_107232</name>
</gene>
<dbReference type="OrthoDB" id="3788717at2"/>
<dbReference type="AlphaFoldDB" id="A0A561VGI8"/>
<organism evidence="2 3">
    <name type="scientific">Actinoplanes teichomyceticus</name>
    <dbReference type="NCBI Taxonomy" id="1867"/>
    <lineage>
        <taxon>Bacteria</taxon>
        <taxon>Bacillati</taxon>
        <taxon>Actinomycetota</taxon>
        <taxon>Actinomycetes</taxon>
        <taxon>Micromonosporales</taxon>
        <taxon>Micromonosporaceae</taxon>
        <taxon>Actinoplanes</taxon>
    </lineage>
</organism>
<keyword evidence="3" id="KW-1185">Reference proteome</keyword>
<evidence type="ECO:0000313" key="2">
    <source>
        <dbReference type="EMBL" id="TWG10736.1"/>
    </source>
</evidence>
<name>A0A561VGI8_ACTTI</name>
<accession>A0A561VGI8</accession>
<comment type="caution">
    <text evidence="2">The sequence shown here is derived from an EMBL/GenBank/DDBJ whole genome shotgun (WGS) entry which is preliminary data.</text>
</comment>
<feature type="compositionally biased region" description="Basic and acidic residues" evidence="1">
    <location>
        <begin position="93"/>
        <end position="107"/>
    </location>
</feature>
<evidence type="ECO:0000256" key="1">
    <source>
        <dbReference type="SAM" id="MobiDB-lite"/>
    </source>
</evidence>
<reference evidence="2 3" key="1">
    <citation type="submission" date="2019-06" db="EMBL/GenBank/DDBJ databases">
        <title>Sequencing the genomes of 1000 actinobacteria strains.</title>
        <authorList>
            <person name="Klenk H.-P."/>
        </authorList>
    </citation>
    <scope>NUCLEOTIDE SEQUENCE [LARGE SCALE GENOMIC DNA]</scope>
    <source>
        <strain evidence="2 3">DSM 43866</strain>
    </source>
</reference>
<dbReference type="RefSeq" id="WP_122976544.1">
    <property type="nucleotide sequence ID" value="NZ_BOMX01000069.1"/>
</dbReference>
<dbReference type="Proteomes" id="UP000320239">
    <property type="component" value="Unassembled WGS sequence"/>
</dbReference>
<dbReference type="InterPro" id="IPR045384">
    <property type="entry name" value="DUF6527"/>
</dbReference>
<dbReference type="EMBL" id="VIWY01000007">
    <property type="protein sequence ID" value="TWG10736.1"/>
    <property type="molecule type" value="Genomic_DNA"/>
</dbReference>